<keyword evidence="7" id="KW-1185">Reference proteome</keyword>
<organism evidence="6 7">
    <name type="scientific">Diploptera punctata</name>
    <name type="common">Pacific beetle cockroach</name>
    <dbReference type="NCBI Taxonomy" id="6984"/>
    <lineage>
        <taxon>Eukaryota</taxon>
        <taxon>Metazoa</taxon>
        <taxon>Ecdysozoa</taxon>
        <taxon>Arthropoda</taxon>
        <taxon>Hexapoda</taxon>
        <taxon>Insecta</taxon>
        <taxon>Pterygota</taxon>
        <taxon>Neoptera</taxon>
        <taxon>Polyneoptera</taxon>
        <taxon>Dictyoptera</taxon>
        <taxon>Blattodea</taxon>
        <taxon>Blaberoidea</taxon>
        <taxon>Blaberidae</taxon>
        <taxon>Diplopterinae</taxon>
        <taxon>Diploptera</taxon>
    </lineage>
</organism>
<reference evidence="6" key="1">
    <citation type="journal article" date="2023" name="IScience">
        <title>Live-bearing cockroach genome reveals convergent evolutionary mechanisms linked to viviparity in insects and beyond.</title>
        <authorList>
            <person name="Fouks B."/>
            <person name="Harrison M.C."/>
            <person name="Mikhailova A.A."/>
            <person name="Marchal E."/>
            <person name="English S."/>
            <person name="Carruthers M."/>
            <person name="Jennings E.C."/>
            <person name="Chiamaka E.L."/>
            <person name="Frigard R.A."/>
            <person name="Pippel M."/>
            <person name="Attardo G.M."/>
            <person name="Benoit J.B."/>
            <person name="Bornberg-Bauer E."/>
            <person name="Tobe S.S."/>
        </authorList>
    </citation>
    <scope>NUCLEOTIDE SEQUENCE</scope>
    <source>
        <strain evidence="6">Stay&amp;Tobe</strain>
    </source>
</reference>
<dbReference type="Proteomes" id="UP001233999">
    <property type="component" value="Unassembled WGS sequence"/>
</dbReference>
<dbReference type="GO" id="GO:0005875">
    <property type="term" value="C:microtubule associated complex"/>
    <property type="evidence" value="ECO:0007669"/>
    <property type="project" value="TreeGrafter"/>
</dbReference>
<evidence type="ECO:0000256" key="1">
    <source>
        <dbReference type="ARBA" id="ARBA00004496"/>
    </source>
</evidence>
<feature type="coiled-coil region" evidence="3">
    <location>
        <begin position="512"/>
        <end position="627"/>
    </location>
</feature>
<accession>A0AAD7ZMR9</accession>
<feature type="coiled-coil region" evidence="3">
    <location>
        <begin position="658"/>
        <end position="692"/>
    </location>
</feature>
<name>A0AAD7ZMR9_DIPPU</name>
<evidence type="ECO:0000313" key="7">
    <source>
        <dbReference type="Proteomes" id="UP001233999"/>
    </source>
</evidence>
<dbReference type="PANTHER" id="PTHR18916">
    <property type="entry name" value="DYNACTIN 1-RELATED MICROTUBULE-BINDING"/>
    <property type="match status" value="1"/>
</dbReference>
<proteinExistence type="predicted"/>
<feature type="region of interest" description="Disordered" evidence="4">
    <location>
        <begin position="698"/>
        <end position="722"/>
    </location>
</feature>
<evidence type="ECO:0000259" key="5">
    <source>
        <dbReference type="Pfam" id="PF12455"/>
    </source>
</evidence>
<sequence length="867" mass="98623">RYQRSLKMYEVDAALGAEEMVQQLADSKMTLEERVKEFEETIADLEALQDMNEQLQEGSRELEVELREEVDMANAATREALREKEAALETLADREITIAKFRELVQHLQEQSQELQQRLEKESTKPVSALPEILDFKKMFAETKAHTKAIDLELRRIDVQQSNQHVQYLAAYMPDTFMNRGGDHDAILVLLLIPRMIWKAEILLSQVRDKFPAVEKIDRMTVVRGHAVEQYAFKSRLSHYVYSLQMILHQFLFGLNTCSPEALLKVGAAYPDMAVQEKAVDMFVELLRKDQLDENVTTEALERCVNYFNSIYSVLFGNDVKLNQTHLLGDSGRALSSSCDSIRTDALVIRAFLQSGHEGGDIGLLSQYLETSTEVLQQQLKQIRLRIPQEGSVTQLGFSNDVATTLQQCCQHAAKVMKILQDIVRTSLQHIAVSGDVEQGLAHDKLKEFAHVASDKVFEHEDRGPVESIKTSISFIQAEMAKISQAMQEGEYDISVNVGTEEKPIPPIVLRAQAVKKELEETKNLKHKLEAKEADIKELKISIKLKQEELSEMTIRKELAEKKLGNVNKDYELTIEKLQRKLDDAQQLLKRKEKEFEETMDHLQADIDSLESERGELKEKLKNYSKKTLLEGIAKSAVISSPVQYPSTPSLPAMVRDSPLLMQQIKDLKIALKNAQNEKLQLQAKYAKDQLIRLKPLKVPKRLPDKGEEPKECDDKENQDQNDLLKLEKKASNLRKEVLDMMVNPKVIDISNRAPGTPAWLDRLAPANYLVSEISKMQDLQKRVEELQAEAIREVVKRKPGGKVKADFALFPSREMTKALNETENVVIGHLKVPITDREMLKSTPSVVPLTLDVDSLRLLQKKLILN</sequence>
<dbReference type="GO" id="GO:0005737">
    <property type="term" value="C:cytoplasm"/>
    <property type="evidence" value="ECO:0007669"/>
    <property type="project" value="UniProtKB-SubCell"/>
</dbReference>
<feature type="coiled-coil region" evidence="3">
    <location>
        <begin position="770"/>
        <end position="797"/>
    </location>
</feature>
<dbReference type="InterPro" id="IPR022157">
    <property type="entry name" value="Dynactin"/>
</dbReference>
<feature type="non-terminal residue" evidence="6">
    <location>
        <position position="1"/>
    </location>
</feature>
<comment type="caution">
    <text evidence="6">The sequence shown here is derived from an EMBL/GenBank/DDBJ whole genome shotgun (WGS) entry which is preliminary data.</text>
</comment>
<keyword evidence="3" id="KW-0175">Coiled coil</keyword>
<dbReference type="GO" id="GO:0000132">
    <property type="term" value="P:establishment of mitotic spindle orientation"/>
    <property type="evidence" value="ECO:0007669"/>
    <property type="project" value="TreeGrafter"/>
</dbReference>
<evidence type="ECO:0000256" key="2">
    <source>
        <dbReference type="ARBA" id="ARBA00022490"/>
    </source>
</evidence>
<protein>
    <recommendedName>
        <fullName evidence="5">Dynein associated protein domain-containing protein</fullName>
    </recommendedName>
</protein>
<dbReference type="GO" id="GO:0000922">
    <property type="term" value="C:spindle pole"/>
    <property type="evidence" value="ECO:0007669"/>
    <property type="project" value="TreeGrafter"/>
</dbReference>
<gene>
    <name evidence="6" type="ORF">L9F63_022043</name>
</gene>
<dbReference type="GO" id="GO:0000776">
    <property type="term" value="C:kinetochore"/>
    <property type="evidence" value="ECO:0007669"/>
    <property type="project" value="TreeGrafter"/>
</dbReference>
<dbReference type="PANTHER" id="PTHR18916:SF91">
    <property type="entry name" value="DYNACTIN SUBUNIT 1"/>
    <property type="match status" value="1"/>
</dbReference>
<feature type="coiled-coil region" evidence="3">
    <location>
        <begin position="21"/>
        <end position="125"/>
    </location>
</feature>
<evidence type="ECO:0000313" key="6">
    <source>
        <dbReference type="EMBL" id="KAJ9583599.1"/>
    </source>
</evidence>
<evidence type="ECO:0000256" key="3">
    <source>
        <dbReference type="SAM" id="Coils"/>
    </source>
</evidence>
<feature type="compositionally biased region" description="Basic and acidic residues" evidence="4">
    <location>
        <begin position="702"/>
        <end position="722"/>
    </location>
</feature>
<reference evidence="6" key="2">
    <citation type="submission" date="2023-05" db="EMBL/GenBank/DDBJ databases">
        <authorList>
            <person name="Fouks B."/>
        </authorList>
    </citation>
    <scope>NUCLEOTIDE SEQUENCE</scope>
    <source>
        <strain evidence="6">Stay&amp;Tobe</strain>
        <tissue evidence="6">Testes</tissue>
    </source>
</reference>
<dbReference type="GO" id="GO:0030424">
    <property type="term" value="C:axon"/>
    <property type="evidence" value="ECO:0007669"/>
    <property type="project" value="TreeGrafter"/>
</dbReference>
<dbReference type="EMBL" id="JASPKZ010007562">
    <property type="protein sequence ID" value="KAJ9583599.1"/>
    <property type="molecule type" value="Genomic_DNA"/>
</dbReference>
<dbReference type="AlphaFoldDB" id="A0AAD7ZMR9"/>
<evidence type="ECO:0000256" key="4">
    <source>
        <dbReference type="SAM" id="MobiDB-lite"/>
    </source>
</evidence>
<feature type="domain" description="Dynein associated protein" evidence="5">
    <location>
        <begin position="108"/>
        <end position="385"/>
    </location>
</feature>
<keyword evidence="2" id="KW-0963">Cytoplasm</keyword>
<dbReference type="Pfam" id="PF12455">
    <property type="entry name" value="Dynactin"/>
    <property type="match status" value="1"/>
</dbReference>
<dbReference type="GO" id="GO:0007097">
    <property type="term" value="P:nuclear migration"/>
    <property type="evidence" value="ECO:0007669"/>
    <property type="project" value="TreeGrafter"/>
</dbReference>
<comment type="subcellular location">
    <subcellularLocation>
        <location evidence="1">Cytoplasm</location>
    </subcellularLocation>
</comment>